<sequence>MTMREGLMINFLSDESMFLLNERQRSSLKSRRASIFFDNNINSVSALKSSGSTQNFDSNRVSVHAQRREGLYRVGIVAASIIQLGAAQLRYAEDDVPSLWARARSQDRVVPQDRLRISEL</sequence>
<keyword evidence="2" id="KW-1185">Reference proteome</keyword>
<proteinExistence type="predicted"/>
<reference evidence="1" key="1">
    <citation type="journal article" date="2023" name="GigaByte">
        <title>Genome assembly of the bearded iris, Iris pallida Lam.</title>
        <authorList>
            <person name="Bruccoleri R.E."/>
            <person name="Oakeley E.J."/>
            <person name="Faust A.M.E."/>
            <person name="Altorfer M."/>
            <person name="Dessus-Babus S."/>
            <person name="Burckhardt D."/>
            <person name="Oertli M."/>
            <person name="Naumann U."/>
            <person name="Petersen F."/>
            <person name="Wong J."/>
        </authorList>
    </citation>
    <scope>NUCLEOTIDE SEQUENCE</scope>
    <source>
        <strain evidence="1">GSM-AAB239-AS_SAM_17_03QT</strain>
    </source>
</reference>
<gene>
    <name evidence="1" type="ORF">M6B38_387305</name>
</gene>
<dbReference type="Proteomes" id="UP001140949">
    <property type="component" value="Unassembled WGS sequence"/>
</dbReference>
<accession>A0AAX6G205</accession>
<comment type="caution">
    <text evidence="1">The sequence shown here is derived from an EMBL/GenBank/DDBJ whole genome shotgun (WGS) entry which is preliminary data.</text>
</comment>
<evidence type="ECO:0000313" key="1">
    <source>
        <dbReference type="EMBL" id="KAJ6822776.1"/>
    </source>
</evidence>
<reference evidence="1" key="2">
    <citation type="submission" date="2023-04" db="EMBL/GenBank/DDBJ databases">
        <authorList>
            <person name="Bruccoleri R.E."/>
            <person name="Oakeley E.J."/>
            <person name="Faust A.-M."/>
            <person name="Dessus-Babus S."/>
            <person name="Altorfer M."/>
            <person name="Burckhardt D."/>
            <person name="Oertli M."/>
            <person name="Naumann U."/>
            <person name="Petersen F."/>
            <person name="Wong J."/>
        </authorList>
    </citation>
    <scope>NUCLEOTIDE SEQUENCE</scope>
    <source>
        <strain evidence="1">GSM-AAB239-AS_SAM_17_03QT</strain>
        <tissue evidence="1">Leaf</tissue>
    </source>
</reference>
<name>A0AAX6G205_IRIPA</name>
<dbReference type="EMBL" id="JANAVB010023995">
    <property type="protein sequence ID" value="KAJ6822776.1"/>
    <property type="molecule type" value="Genomic_DNA"/>
</dbReference>
<protein>
    <submittedName>
        <fullName evidence="1">Uncharacterized protein</fullName>
    </submittedName>
</protein>
<dbReference type="AlphaFoldDB" id="A0AAX6G205"/>
<evidence type="ECO:0000313" key="2">
    <source>
        <dbReference type="Proteomes" id="UP001140949"/>
    </source>
</evidence>
<organism evidence="1 2">
    <name type="scientific">Iris pallida</name>
    <name type="common">Sweet iris</name>
    <dbReference type="NCBI Taxonomy" id="29817"/>
    <lineage>
        <taxon>Eukaryota</taxon>
        <taxon>Viridiplantae</taxon>
        <taxon>Streptophyta</taxon>
        <taxon>Embryophyta</taxon>
        <taxon>Tracheophyta</taxon>
        <taxon>Spermatophyta</taxon>
        <taxon>Magnoliopsida</taxon>
        <taxon>Liliopsida</taxon>
        <taxon>Asparagales</taxon>
        <taxon>Iridaceae</taxon>
        <taxon>Iridoideae</taxon>
        <taxon>Irideae</taxon>
        <taxon>Iris</taxon>
    </lineage>
</organism>